<accession>A0ABD5SZM6</accession>
<reference evidence="1 2" key="1">
    <citation type="journal article" date="2019" name="Int. J. Syst. Evol. Microbiol.">
        <title>The Global Catalogue of Microorganisms (GCM) 10K type strain sequencing project: providing services to taxonomists for standard genome sequencing and annotation.</title>
        <authorList>
            <consortium name="The Broad Institute Genomics Platform"/>
            <consortium name="The Broad Institute Genome Sequencing Center for Infectious Disease"/>
            <person name="Wu L."/>
            <person name="Ma J."/>
        </authorList>
    </citation>
    <scope>NUCLEOTIDE SEQUENCE [LARGE SCALE GENOMIC DNA]</scope>
    <source>
        <strain evidence="1 2">LMG 29247</strain>
    </source>
</reference>
<protein>
    <submittedName>
        <fullName evidence="1">Uncharacterized protein</fullName>
    </submittedName>
</protein>
<comment type="caution">
    <text evidence="1">The sequence shown here is derived from an EMBL/GenBank/DDBJ whole genome shotgun (WGS) entry which is preliminary data.</text>
</comment>
<sequence length="64" mass="6443">IAIALLAIGWAAVSVAGLLAGESITGLGSLEAVLTVGVVGYFAWFARECWVGGATIDDATFSVD</sequence>
<organism evidence="1 2">
    <name type="scientific">Natrinema soli</name>
    <dbReference type="NCBI Taxonomy" id="1930624"/>
    <lineage>
        <taxon>Archaea</taxon>
        <taxon>Methanobacteriati</taxon>
        <taxon>Methanobacteriota</taxon>
        <taxon>Stenosarchaea group</taxon>
        <taxon>Halobacteria</taxon>
        <taxon>Halobacteriales</taxon>
        <taxon>Natrialbaceae</taxon>
        <taxon>Natrinema</taxon>
    </lineage>
</organism>
<gene>
    <name evidence="1" type="ORF">ACFQE6_28080</name>
</gene>
<keyword evidence="2" id="KW-1185">Reference proteome</keyword>
<dbReference type="InterPro" id="IPR058307">
    <property type="entry name" value="DUF7994"/>
</dbReference>
<name>A0ABD5SZM6_9EURY</name>
<dbReference type="Proteomes" id="UP001596383">
    <property type="component" value="Unassembled WGS sequence"/>
</dbReference>
<dbReference type="EMBL" id="JBHSWV010000612">
    <property type="protein sequence ID" value="MFC6768731.1"/>
    <property type="molecule type" value="Genomic_DNA"/>
</dbReference>
<feature type="non-terminal residue" evidence="1">
    <location>
        <position position="1"/>
    </location>
</feature>
<dbReference type="AlphaFoldDB" id="A0ABD5SZM6"/>
<dbReference type="Pfam" id="PF25957">
    <property type="entry name" value="DUF7994"/>
    <property type="match status" value="1"/>
</dbReference>
<evidence type="ECO:0000313" key="2">
    <source>
        <dbReference type="Proteomes" id="UP001596383"/>
    </source>
</evidence>
<proteinExistence type="predicted"/>
<evidence type="ECO:0000313" key="1">
    <source>
        <dbReference type="EMBL" id="MFC6768731.1"/>
    </source>
</evidence>